<evidence type="ECO:0000256" key="1">
    <source>
        <dbReference type="SAM" id="Phobius"/>
    </source>
</evidence>
<dbReference type="AlphaFoldDB" id="A0A8B8KPU5"/>
<dbReference type="RefSeq" id="XP_027345876.1">
    <property type="nucleotide sequence ID" value="XM_027490075.1"/>
</dbReference>
<proteinExistence type="predicted"/>
<gene>
    <name evidence="4" type="primary">LOC113857842</name>
</gene>
<organism evidence="3 4">
    <name type="scientific">Abrus precatorius</name>
    <name type="common">Indian licorice</name>
    <name type="synonym">Glycine abrus</name>
    <dbReference type="NCBI Taxonomy" id="3816"/>
    <lineage>
        <taxon>Eukaryota</taxon>
        <taxon>Viridiplantae</taxon>
        <taxon>Streptophyta</taxon>
        <taxon>Embryophyta</taxon>
        <taxon>Tracheophyta</taxon>
        <taxon>Spermatophyta</taxon>
        <taxon>Magnoliopsida</taxon>
        <taxon>eudicotyledons</taxon>
        <taxon>Gunneridae</taxon>
        <taxon>Pentapetalae</taxon>
        <taxon>rosids</taxon>
        <taxon>fabids</taxon>
        <taxon>Fabales</taxon>
        <taxon>Fabaceae</taxon>
        <taxon>Papilionoideae</taxon>
        <taxon>50 kb inversion clade</taxon>
        <taxon>NPAAA clade</taxon>
        <taxon>indigoferoid/millettioid clade</taxon>
        <taxon>Abreae</taxon>
        <taxon>Abrus</taxon>
    </lineage>
</organism>
<dbReference type="InterPro" id="IPR006852">
    <property type="entry name" value="TOD1_MUCI70"/>
</dbReference>
<evidence type="ECO:0000313" key="3">
    <source>
        <dbReference type="Proteomes" id="UP000694853"/>
    </source>
</evidence>
<evidence type="ECO:0000313" key="4">
    <source>
        <dbReference type="RefSeq" id="XP_027345876.1"/>
    </source>
</evidence>
<reference evidence="4" key="2">
    <citation type="submission" date="2025-08" db="UniProtKB">
        <authorList>
            <consortium name="RefSeq"/>
        </authorList>
    </citation>
    <scope>IDENTIFICATION</scope>
    <source>
        <tissue evidence="4">Young leaves</tissue>
    </source>
</reference>
<keyword evidence="1" id="KW-0472">Membrane</keyword>
<feature type="transmembrane region" description="Helical" evidence="1">
    <location>
        <begin position="64"/>
        <end position="88"/>
    </location>
</feature>
<name>A0A8B8KPU5_ABRPR</name>
<dbReference type="GeneID" id="113857842"/>
<keyword evidence="1" id="KW-0812">Transmembrane</keyword>
<dbReference type="InterPro" id="IPR048354">
    <property type="entry name" value="TOD1_MUCI70_glycTrfase_dom"/>
</dbReference>
<sequence>MGNDNLKREADMDSDLQKSISLRLNRRGDRSNQSPHAKDFEVGLFSSGRVPQDYPMKIVWKKGFVQLVLVAGILWMLLILMALLFHIWSCQTSVSFLSGCSIPLANDPDKIVVPTGRTTDEIVKNISYVMEDEVPQNGSKSSPLFGGHQSWKQREESFKLNSNMKVHCGFIPGGGAEMDPVDIIYVKRCKFVVASGIFDGYDLPHEPSNISLRSTKLFCFLMVVDEVSLKFMRENGTVKEDNDGGKWVGIWRLVLLKYPPYDEPRRNGKVPKILTHRLFPQAQYSIWIDGKMELIVDPLLILERYLWRGKHTFAIAQHKHHRSIYEEADANKRRKRYARPLIDLHMKIYYYEGMKPWNSNKKTISDVPEGAIIIREHTATNNLFSCLWFNEVHLFTPRDQLSFGYVAYRLGESFKFFMFPNCEYNSLFVLHPHTREHSSPIEWVKQLDQLQNSNLKESRGGLGLFTPYPGDLDSVVLPNVTRTSKAG</sequence>
<accession>A0A8B8KPU5</accession>
<keyword evidence="3" id="KW-1185">Reference proteome</keyword>
<feature type="domain" description="TOD1/MUCI70 glycosyltransferase-like" evidence="2">
    <location>
        <begin position="127"/>
        <end position="433"/>
    </location>
</feature>
<dbReference type="Proteomes" id="UP000694853">
    <property type="component" value="Unplaced"/>
</dbReference>
<keyword evidence="1" id="KW-1133">Transmembrane helix</keyword>
<dbReference type="PANTHER" id="PTHR12956">
    <property type="entry name" value="ALKALINE CERAMIDASE-RELATED"/>
    <property type="match status" value="1"/>
</dbReference>
<reference evidence="3" key="1">
    <citation type="journal article" date="2019" name="Toxins">
        <title>Detection of Abrin-Like and Prepropulchellin-Like Toxin Genes and Transcripts Using Whole Genome Sequencing and Full-Length Transcript Sequencing of Abrus precatorius.</title>
        <authorList>
            <person name="Hovde B.T."/>
            <person name="Daligault H.E."/>
            <person name="Hanschen E.R."/>
            <person name="Kunde Y.A."/>
            <person name="Johnson M.B."/>
            <person name="Starkenburg S.R."/>
            <person name="Johnson S.L."/>
        </authorList>
    </citation>
    <scope>NUCLEOTIDE SEQUENCE [LARGE SCALE GENOMIC DNA]</scope>
</reference>
<dbReference type="PANTHER" id="PTHR12956:SF22">
    <property type="entry name" value="OS06G0724300 PROTEIN"/>
    <property type="match status" value="1"/>
</dbReference>
<evidence type="ECO:0000259" key="2">
    <source>
        <dbReference type="Pfam" id="PF04765"/>
    </source>
</evidence>
<protein>
    <submittedName>
        <fullName evidence="4">Uncharacterized protein LOC113857842 isoform X3</fullName>
    </submittedName>
</protein>
<dbReference type="Pfam" id="PF04765">
    <property type="entry name" value="TOD1_MUCI70"/>
    <property type="match status" value="1"/>
</dbReference>